<sequence length="100" mass="11596">MFPSAMQFQREEEVNQLLRSYTQDFVSQFEKKLIDYYEEMMREIEKASGVSELVVQRLGTALGGAVVWLPGLGAKLGRKVCSWVRRKYRKISKESLGLFK</sequence>
<accession>A0A8X7C1R4</accession>
<proteinExistence type="predicted"/>
<organism evidence="1 3">
    <name type="scientific">Trichonephila inaurata madagascariensis</name>
    <dbReference type="NCBI Taxonomy" id="2747483"/>
    <lineage>
        <taxon>Eukaryota</taxon>
        <taxon>Metazoa</taxon>
        <taxon>Ecdysozoa</taxon>
        <taxon>Arthropoda</taxon>
        <taxon>Chelicerata</taxon>
        <taxon>Arachnida</taxon>
        <taxon>Araneae</taxon>
        <taxon>Araneomorphae</taxon>
        <taxon>Entelegynae</taxon>
        <taxon>Araneoidea</taxon>
        <taxon>Nephilidae</taxon>
        <taxon>Trichonephila</taxon>
        <taxon>Trichonephila inaurata</taxon>
    </lineage>
</organism>
<dbReference type="EMBL" id="BMAV01008893">
    <property type="protein sequence ID" value="GFY52768.1"/>
    <property type="molecule type" value="Genomic_DNA"/>
</dbReference>
<dbReference type="Proteomes" id="UP000886998">
    <property type="component" value="Unassembled WGS sequence"/>
</dbReference>
<protein>
    <submittedName>
        <fullName evidence="1">Uncharacterized protein</fullName>
    </submittedName>
</protein>
<gene>
    <name evidence="1" type="ORF">TNIN_110891</name>
    <name evidence="2" type="ORF">TNIN_64861</name>
</gene>
<reference evidence="1" key="1">
    <citation type="submission" date="2020-08" db="EMBL/GenBank/DDBJ databases">
        <title>Multicomponent nature underlies the extraordinary mechanical properties of spider dragline silk.</title>
        <authorList>
            <person name="Kono N."/>
            <person name="Nakamura H."/>
            <person name="Mori M."/>
            <person name="Yoshida Y."/>
            <person name="Ohtoshi R."/>
            <person name="Malay A.D."/>
            <person name="Moran D.A.P."/>
            <person name="Tomita M."/>
            <person name="Numata K."/>
            <person name="Arakawa K."/>
        </authorList>
    </citation>
    <scope>NUCLEOTIDE SEQUENCE</scope>
</reference>
<comment type="caution">
    <text evidence="1">The sequence shown here is derived from an EMBL/GenBank/DDBJ whole genome shotgun (WGS) entry which is preliminary data.</text>
</comment>
<dbReference type="EMBL" id="BMAV01007630">
    <property type="protein sequence ID" value="GFY50657.1"/>
    <property type="molecule type" value="Genomic_DNA"/>
</dbReference>
<evidence type="ECO:0000313" key="3">
    <source>
        <dbReference type="Proteomes" id="UP000886998"/>
    </source>
</evidence>
<name>A0A8X7C1R4_9ARAC</name>
<evidence type="ECO:0000313" key="1">
    <source>
        <dbReference type="EMBL" id="GFY50657.1"/>
    </source>
</evidence>
<dbReference type="AlphaFoldDB" id="A0A8X7C1R4"/>
<evidence type="ECO:0000313" key="2">
    <source>
        <dbReference type="EMBL" id="GFY52768.1"/>
    </source>
</evidence>
<keyword evidence="3" id="KW-1185">Reference proteome</keyword>